<dbReference type="AlphaFoldDB" id="A0AAD4PWQ2"/>
<protein>
    <submittedName>
        <fullName evidence="2">Uncharacterized protein</fullName>
    </submittedName>
</protein>
<gene>
    <name evidence="2" type="ORF">BGW36DRAFT_400040</name>
</gene>
<reference evidence="2" key="1">
    <citation type="submission" date="2021-12" db="EMBL/GenBank/DDBJ databases">
        <title>Convergent genome expansion in fungi linked to evolution of root-endophyte symbiosis.</title>
        <authorList>
            <consortium name="DOE Joint Genome Institute"/>
            <person name="Ke Y.-H."/>
            <person name="Bonito G."/>
            <person name="Liao H.-L."/>
            <person name="Looney B."/>
            <person name="Rojas-Flechas A."/>
            <person name="Nash J."/>
            <person name="Hameed K."/>
            <person name="Schadt C."/>
            <person name="Martin F."/>
            <person name="Crous P.W."/>
            <person name="Miettinen O."/>
            <person name="Magnuson J.K."/>
            <person name="Labbe J."/>
            <person name="Jacobson D."/>
            <person name="Doktycz M.J."/>
            <person name="Veneault-Fourrey C."/>
            <person name="Kuo A."/>
            <person name="Mondo S."/>
            <person name="Calhoun S."/>
            <person name="Riley R."/>
            <person name="Ohm R."/>
            <person name="LaButti K."/>
            <person name="Andreopoulos B."/>
            <person name="Pangilinan J."/>
            <person name="Nolan M."/>
            <person name="Tritt A."/>
            <person name="Clum A."/>
            <person name="Lipzen A."/>
            <person name="Daum C."/>
            <person name="Barry K."/>
            <person name="Grigoriev I.V."/>
            <person name="Vilgalys R."/>
        </authorList>
    </citation>
    <scope>NUCLEOTIDE SEQUENCE</scope>
    <source>
        <strain evidence="2">PMI_201</strain>
    </source>
</reference>
<keyword evidence="3" id="KW-1185">Reference proteome</keyword>
<dbReference type="Pfam" id="PF11917">
    <property type="entry name" value="DUF3435"/>
    <property type="match status" value="1"/>
</dbReference>
<dbReference type="PANTHER" id="PTHR37535:SF4">
    <property type="entry name" value="FLUG DOMAIN-CONTAINING PROTEIN"/>
    <property type="match status" value="1"/>
</dbReference>
<dbReference type="InterPro" id="IPR021842">
    <property type="entry name" value="DUF3435"/>
</dbReference>
<dbReference type="Proteomes" id="UP001201262">
    <property type="component" value="Unassembled WGS sequence"/>
</dbReference>
<proteinExistence type="predicted"/>
<organism evidence="2 3">
    <name type="scientific">Talaromyces proteolyticus</name>
    <dbReference type="NCBI Taxonomy" id="1131652"/>
    <lineage>
        <taxon>Eukaryota</taxon>
        <taxon>Fungi</taxon>
        <taxon>Dikarya</taxon>
        <taxon>Ascomycota</taxon>
        <taxon>Pezizomycotina</taxon>
        <taxon>Eurotiomycetes</taxon>
        <taxon>Eurotiomycetidae</taxon>
        <taxon>Eurotiales</taxon>
        <taxon>Trichocomaceae</taxon>
        <taxon>Talaromyces</taxon>
        <taxon>Talaromyces sect. Bacilispori</taxon>
    </lineage>
</organism>
<accession>A0AAD4PWQ2</accession>
<dbReference type="PANTHER" id="PTHR37535">
    <property type="entry name" value="FLUG DOMAIN PROTEIN"/>
    <property type="match status" value="1"/>
</dbReference>
<evidence type="ECO:0000313" key="3">
    <source>
        <dbReference type="Proteomes" id="UP001201262"/>
    </source>
</evidence>
<feature type="compositionally biased region" description="Polar residues" evidence="1">
    <location>
        <begin position="203"/>
        <end position="215"/>
    </location>
</feature>
<evidence type="ECO:0000313" key="2">
    <source>
        <dbReference type="EMBL" id="KAH8691874.1"/>
    </source>
</evidence>
<feature type="region of interest" description="Disordered" evidence="1">
    <location>
        <begin position="200"/>
        <end position="220"/>
    </location>
</feature>
<evidence type="ECO:0000256" key="1">
    <source>
        <dbReference type="SAM" id="MobiDB-lite"/>
    </source>
</evidence>
<dbReference type="RefSeq" id="XP_046067871.1">
    <property type="nucleotide sequence ID" value="XM_046218593.1"/>
</dbReference>
<dbReference type="GeneID" id="70248880"/>
<feature type="region of interest" description="Disordered" evidence="1">
    <location>
        <begin position="618"/>
        <end position="638"/>
    </location>
</feature>
<comment type="caution">
    <text evidence="2">The sequence shown here is derived from an EMBL/GenBank/DDBJ whole genome shotgun (WGS) entry which is preliminary data.</text>
</comment>
<sequence>MPFLGLARKKTAQRKTEHGGKNYLLYLQRRREHEKQRTQPLFSRHTNIQAASVRGKLTRFCEEYSIHDVNDFLQHLTIGDVKTWFDWIRENFQGSIKSHHALGTYWRTLKRLHYLKHEKDMEASMERECVNYYNYTSRMMGLRRHALPKPTASSIDLLEFQVAHLVHCTSVFPDEKQRLYVTVALNLSSVTACRAVSLRGGASSDSGYPTRNSNAEPDHALDSGYASDSSVVTDDGYLSGQAVAIEAVLWRHVEFYILRNPKRGARHVLAAIVTLIHTKGKKARVKRFVIQHEDNLLFDLLSQLFALGLDDDIFKADIRDEADIYTVPIPSHRKALQLKIKREKLDIPVFREPERTEDGYRTSEKTPLKRSTFARYLKRIGLITGEKTGLTQKWVRRGGINAINENAPPEVRDQVADHESNAVMYYLNEIISCDTAAAFHQRASDEVVQREMRSATLLADRTAPIRLTDEQSSKIQNHPEVQRLRAICQQLTEEIYQQGNTVKEAKATGTELSLQKKEADAELNRTITGLREKELNKNRMRYFRNTDTETFNQQYKIDSTSQQRESQSLTSIRYTIPEREESVRLLCYSISVQTEDEIHSRRLKFIRLMVRWQKRQEAPRRGRQMVTMSQPPPSPPPPLSLAMQPDNIPLKFHPLQCPFCLSNPGLPPGQRAKKKSKTNKLWDHVENRHRKELAAFESGNRACGLCFLSEVVFKPSSVSDFKRHTGDIHSIPLRPLRLPLQGL</sequence>
<dbReference type="EMBL" id="JAJTJA010000011">
    <property type="protein sequence ID" value="KAH8691874.1"/>
    <property type="molecule type" value="Genomic_DNA"/>
</dbReference>
<name>A0AAD4PWQ2_9EURO</name>